<evidence type="ECO:0000256" key="3">
    <source>
        <dbReference type="ARBA" id="ARBA00022448"/>
    </source>
</evidence>
<gene>
    <name evidence="11" type="primary">ARV1</name>
    <name evidence="11" type="ORF">SDJN03_22733</name>
</gene>
<evidence type="ECO:0000256" key="5">
    <source>
        <dbReference type="ARBA" id="ARBA00022824"/>
    </source>
</evidence>
<comment type="subcellular location">
    <subcellularLocation>
        <location evidence="1 10">Endoplasmic reticulum membrane</location>
        <topology evidence="1 10">Multi-pass membrane protein</topology>
    </subcellularLocation>
</comment>
<accession>A0AAV6MLK6</accession>
<keyword evidence="9 10" id="KW-0472">Membrane</keyword>
<evidence type="ECO:0000313" key="11">
    <source>
        <dbReference type="EMBL" id="KAG6582731.1"/>
    </source>
</evidence>
<evidence type="ECO:0000256" key="4">
    <source>
        <dbReference type="ARBA" id="ARBA00022692"/>
    </source>
</evidence>
<feature type="transmembrane region" description="Helical" evidence="10">
    <location>
        <begin position="82"/>
        <end position="101"/>
    </location>
</feature>
<dbReference type="GO" id="GO:0005789">
    <property type="term" value="C:endoplasmic reticulum membrane"/>
    <property type="evidence" value="ECO:0007669"/>
    <property type="project" value="UniProtKB-SubCell"/>
</dbReference>
<comment type="caution">
    <text evidence="11">The sequence shown here is derived from an EMBL/GenBank/DDBJ whole genome shotgun (WGS) entry which is preliminary data.</text>
</comment>
<dbReference type="GO" id="GO:0005794">
    <property type="term" value="C:Golgi apparatus"/>
    <property type="evidence" value="ECO:0007669"/>
    <property type="project" value="TreeGrafter"/>
</dbReference>
<evidence type="ECO:0000256" key="10">
    <source>
        <dbReference type="RuleBase" id="RU368065"/>
    </source>
</evidence>
<name>A0AAV6MLK6_9ROSI</name>
<evidence type="ECO:0000256" key="9">
    <source>
        <dbReference type="ARBA" id="ARBA00023136"/>
    </source>
</evidence>
<dbReference type="PANTHER" id="PTHR14467:SF0">
    <property type="entry name" value="PROTEIN ARV1"/>
    <property type="match status" value="1"/>
</dbReference>
<evidence type="ECO:0000256" key="7">
    <source>
        <dbReference type="ARBA" id="ARBA00023055"/>
    </source>
</evidence>
<dbReference type="EMBL" id="JAGKQH010000014">
    <property type="protein sequence ID" value="KAG6582731.1"/>
    <property type="molecule type" value="Genomic_DNA"/>
</dbReference>
<organism evidence="11 12">
    <name type="scientific">Cucurbita argyrosperma subsp. sororia</name>
    <dbReference type="NCBI Taxonomy" id="37648"/>
    <lineage>
        <taxon>Eukaryota</taxon>
        <taxon>Viridiplantae</taxon>
        <taxon>Streptophyta</taxon>
        <taxon>Embryophyta</taxon>
        <taxon>Tracheophyta</taxon>
        <taxon>Spermatophyta</taxon>
        <taxon>Magnoliopsida</taxon>
        <taxon>eudicotyledons</taxon>
        <taxon>Gunneridae</taxon>
        <taxon>Pentapetalae</taxon>
        <taxon>rosids</taxon>
        <taxon>fabids</taxon>
        <taxon>Cucurbitales</taxon>
        <taxon>Cucurbitaceae</taxon>
        <taxon>Cucurbiteae</taxon>
        <taxon>Cucurbita</taxon>
    </lineage>
</organism>
<dbReference type="Pfam" id="PF04161">
    <property type="entry name" value="Arv1"/>
    <property type="match status" value="1"/>
</dbReference>
<dbReference type="PANTHER" id="PTHR14467">
    <property type="entry name" value="ARV1"/>
    <property type="match status" value="1"/>
</dbReference>
<feature type="non-terminal residue" evidence="11">
    <location>
        <position position="1"/>
    </location>
</feature>
<keyword evidence="8 10" id="KW-0443">Lipid metabolism</keyword>
<evidence type="ECO:0000313" key="12">
    <source>
        <dbReference type="Proteomes" id="UP000685013"/>
    </source>
</evidence>
<keyword evidence="10" id="KW-0746">Sphingolipid metabolism</keyword>
<feature type="transmembrane region" description="Helical" evidence="10">
    <location>
        <begin position="160"/>
        <end position="179"/>
    </location>
</feature>
<reference evidence="11 12" key="1">
    <citation type="journal article" date="2021" name="Hortic Res">
        <title>The domestication of Cucurbita argyrosperma as revealed by the genome of its wild relative.</title>
        <authorList>
            <person name="Barrera-Redondo J."/>
            <person name="Sanchez-de la Vega G."/>
            <person name="Aguirre-Liguori J.A."/>
            <person name="Castellanos-Morales G."/>
            <person name="Gutierrez-Guerrero Y.T."/>
            <person name="Aguirre-Dugua X."/>
            <person name="Aguirre-Planter E."/>
            <person name="Tenaillon M.I."/>
            <person name="Lira-Saade R."/>
            <person name="Eguiarte L.E."/>
        </authorList>
    </citation>
    <scope>NUCLEOTIDE SEQUENCE [LARGE SCALE GENOMIC DNA]</scope>
    <source>
        <strain evidence="11">JBR-2021</strain>
    </source>
</reference>
<comment type="function">
    <text evidence="10">Mediator of sterol homeostasis involved in sterol uptake, trafficking and distribution into membranes.</text>
</comment>
<dbReference type="GO" id="GO:0016125">
    <property type="term" value="P:sterol metabolic process"/>
    <property type="evidence" value="ECO:0007669"/>
    <property type="project" value="UniProtKB-UniRule"/>
</dbReference>
<dbReference type="GO" id="GO:0006665">
    <property type="term" value="P:sphingolipid metabolic process"/>
    <property type="evidence" value="ECO:0007669"/>
    <property type="project" value="UniProtKB-UniRule"/>
</dbReference>
<proteinExistence type="inferred from homology"/>
<keyword evidence="6 10" id="KW-1133">Transmembrane helix</keyword>
<dbReference type="GO" id="GO:0032541">
    <property type="term" value="C:cortical endoplasmic reticulum"/>
    <property type="evidence" value="ECO:0007669"/>
    <property type="project" value="TreeGrafter"/>
</dbReference>
<dbReference type="InterPro" id="IPR007290">
    <property type="entry name" value="Arv1"/>
</dbReference>
<sequence>MGRDTNRNRCVQCGFGTNQLFLLYSPGNMHLVKCDNCKSVADEYIECEIMIVLIDLILLKRQAYTHLLYNLIDTDCLSRQDLAWKFGLSFLLLDAYRYMLLRLSEKQSSMTFSSTIGICQKILMDICVGNIMFICALHILSRVFLRSSAGVHKYRYKDFFFAIIISSYFKIFLVCMMIWEFPSPVIFIIDLFVLSSNVIAIKVITESAMDTGTRTWGYVSQIDENYFQNWIGYFKESITLVVDVVGFERSLMQSKVIEMWKFPFKKLFQNVDGVKTGGGNSEP</sequence>
<keyword evidence="12" id="KW-1185">Reference proteome</keyword>
<protein>
    <recommendedName>
        <fullName evidence="10">Protein ARV</fullName>
    </recommendedName>
</protein>
<evidence type="ECO:0000256" key="8">
    <source>
        <dbReference type="ARBA" id="ARBA00023098"/>
    </source>
</evidence>
<keyword evidence="5 10" id="KW-0256">Endoplasmic reticulum</keyword>
<keyword evidence="7 10" id="KW-0445">Lipid transport</keyword>
<keyword evidence="4 10" id="KW-0812">Transmembrane</keyword>
<comment type="similarity">
    <text evidence="2 10">Belongs to the ARV1 family.</text>
</comment>
<keyword evidence="3 10" id="KW-0813">Transport</keyword>
<evidence type="ECO:0000256" key="2">
    <source>
        <dbReference type="ARBA" id="ARBA00009187"/>
    </source>
</evidence>
<dbReference type="GO" id="GO:0032366">
    <property type="term" value="P:intracellular sterol transport"/>
    <property type="evidence" value="ECO:0007669"/>
    <property type="project" value="UniProtKB-UniRule"/>
</dbReference>
<feature type="transmembrane region" description="Helical" evidence="10">
    <location>
        <begin position="121"/>
        <end position="140"/>
    </location>
</feature>
<feature type="transmembrane region" description="Helical" evidence="10">
    <location>
        <begin position="185"/>
        <end position="204"/>
    </location>
</feature>
<dbReference type="GO" id="GO:0097036">
    <property type="term" value="P:regulation of plasma membrane sterol distribution"/>
    <property type="evidence" value="ECO:0007669"/>
    <property type="project" value="UniProtKB-UniRule"/>
</dbReference>
<dbReference type="Proteomes" id="UP000685013">
    <property type="component" value="Chromosome 14"/>
</dbReference>
<dbReference type="AlphaFoldDB" id="A0AAV6MLK6"/>
<comment type="function">
    <text evidence="10">Regulates also the sphingolipid metabolism.</text>
</comment>
<evidence type="ECO:0000256" key="1">
    <source>
        <dbReference type="ARBA" id="ARBA00004477"/>
    </source>
</evidence>
<evidence type="ECO:0000256" key="6">
    <source>
        <dbReference type="ARBA" id="ARBA00022989"/>
    </source>
</evidence>